<proteinExistence type="predicted"/>
<dbReference type="Proteomes" id="UP000005240">
    <property type="component" value="Unassembled WGS sequence"/>
</dbReference>
<feature type="transmembrane region" description="Helical" evidence="13">
    <location>
        <begin position="118"/>
        <end position="140"/>
    </location>
</feature>
<keyword evidence="10 13" id="KW-0472">Membrane</keyword>
<keyword evidence="9" id="KW-0406">Ion transport</keyword>
<dbReference type="GO" id="GO:0008331">
    <property type="term" value="F:high voltage-gated calcium channel activity"/>
    <property type="evidence" value="ECO:0007669"/>
    <property type="project" value="TreeGrafter"/>
</dbReference>
<evidence type="ECO:0000256" key="12">
    <source>
        <dbReference type="ARBA" id="ARBA00023303"/>
    </source>
</evidence>
<evidence type="ECO:0000313" key="17">
    <source>
        <dbReference type="Proteomes" id="UP000005240"/>
    </source>
</evidence>
<feature type="transmembrane region" description="Helical" evidence="13">
    <location>
        <begin position="152"/>
        <end position="172"/>
    </location>
</feature>
<evidence type="ECO:0000256" key="2">
    <source>
        <dbReference type="ARBA" id="ARBA00022448"/>
    </source>
</evidence>
<comment type="subcellular location">
    <subcellularLocation>
        <location evidence="1">Membrane</location>
        <topology evidence="1">Multi-pass membrane protein</topology>
    </subcellularLocation>
</comment>
<keyword evidence="12" id="KW-0407">Ion channel</keyword>
<keyword evidence="7" id="KW-0851">Voltage-gated channel</keyword>
<dbReference type="InterPro" id="IPR050599">
    <property type="entry name" value="VDCC_alpha-1_subunit"/>
</dbReference>
<dbReference type="PANTHER" id="PTHR45628">
    <property type="entry name" value="VOLTAGE-DEPENDENT CALCIUM CHANNEL TYPE A SUBUNIT ALPHA-1"/>
    <property type="match status" value="1"/>
</dbReference>
<evidence type="ECO:0000313" key="15">
    <source>
        <dbReference type="EMBL" id="OAV98374.1"/>
    </source>
</evidence>
<protein>
    <recommendedName>
        <fullName evidence="14">Ion transport domain-containing protein</fullName>
    </recommendedName>
</protein>
<feature type="transmembrane region" description="Helical" evidence="13">
    <location>
        <begin position="192"/>
        <end position="216"/>
    </location>
</feature>
<keyword evidence="5 13" id="KW-0812">Transmembrane</keyword>
<evidence type="ECO:0000256" key="10">
    <source>
        <dbReference type="ARBA" id="ARBA00023136"/>
    </source>
</evidence>
<organism evidence="16 17">
    <name type="scientific">Puccinia triticina (isolate 1-1 / race 1 (BBBD))</name>
    <name type="common">Brown leaf rust fungus</name>
    <dbReference type="NCBI Taxonomy" id="630390"/>
    <lineage>
        <taxon>Eukaryota</taxon>
        <taxon>Fungi</taxon>
        <taxon>Dikarya</taxon>
        <taxon>Basidiomycota</taxon>
        <taxon>Pucciniomycotina</taxon>
        <taxon>Pucciniomycetes</taxon>
        <taxon>Pucciniales</taxon>
        <taxon>Pucciniaceae</taxon>
        <taxon>Puccinia</taxon>
    </lineage>
</organism>
<keyword evidence="11" id="KW-0325">Glycoprotein</keyword>
<dbReference type="InterPro" id="IPR027359">
    <property type="entry name" value="Volt_channel_dom_sf"/>
</dbReference>
<evidence type="ECO:0000256" key="8">
    <source>
        <dbReference type="ARBA" id="ARBA00022989"/>
    </source>
</evidence>
<reference evidence="16 17" key="3">
    <citation type="journal article" date="2017" name="G3 (Bethesda)">
        <title>Comparative analysis highlights variable genome content of wheat rusts and divergence of the mating loci.</title>
        <authorList>
            <person name="Cuomo C.A."/>
            <person name="Bakkeren G."/>
            <person name="Khalil H.B."/>
            <person name="Panwar V."/>
            <person name="Joly D."/>
            <person name="Linning R."/>
            <person name="Sakthikumar S."/>
            <person name="Song X."/>
            <person name="Adiconis X."/>
            <person name="Fan L."/>
            <person name="Goldberg J.M."/>
            <person name="Levin J.Z."/>
            <person name="Young S."/>
            <person name="Zeng Q."/>
            <person name="Anikster Y."/>
            <person name="Bruce M."/>
            <person name="Wang M."/>
            <person name="Yin C."/>
            <person name="McCallum B."/>
            <person name="Szabo L.J."/>
            <person name="Hulbert S."/>
            <person name="Chen X."/>
            <person name="Fellers J.P."/>
        </authorList>
    </citation>
    <scope>NUCLEOTIDE SEQUENCE</scope>
    <source>
        <strain evidence="17">Isolate 1-1 / race 1 (BBBD)</strain>
        <strain evidence="16">isolate 1-1 / race 1 (BBBD)</strain>
    </source>
</reference>
<feature type="domain" description="Ion transport" evidence="14">
    <location>
        <begin position="125"/>
        <end position="255"/>
    </location>
</feature>
<dbReference type="EnsemblFungi" id="PTTG_10274-t43_1">
    <property type="protein sequence ID" value="PTTG_10274-t43_1-p1"/>
    <property type="gene ID" value="PTTG_10274"/>
</dbReference>
<reference evidence="15" key="2">
    <citation type="submission" date="2016-05" db="EMBL/GenBank/DDBJ databases">
        <title>Comparative analysis highlights variable genome content of wheat rusts and divergence of the mating loci.</title>
        <authorList>
            <person name="Cuomo C.A."/>
            <person name="Bakkeren G."/>
            <person name="Szabo L."/>
            <person name="Khalil H."/>
            <person name="Joly D."/>
            <person name="Goldberg J."/>
            <person name="Young S."/>
            <person name="Zeng Q."/>
            <person name="Fellers J."/>
        </authorList>
    </citation>
    <scope>NUCLEOTIDE SEQUENCE [LARGE SCALE GENOMIC DNA]</scope>
    <source>
        <strain evidence="15">1-1 BBBD Race 1</strain>
    </source>
</reference>
<keyword evidence="17" id="KW-1185">Reference proteome</keyword>
<evidence type="ECO:0000256" key="6">
    <source>
        <dbReference type="ARBA" id="ARBA00022837"/>
    </source>
</evidence>
<accession>A0A0C4FAN1</accession>
<dbReference type="Pfam" id="PF00520">
    <property type="entry name" value="Ion_trans"/>
    <property type="match status" value="1"/>
</dbReference>
<reference evidence="15" key="1">
    <citation type="submission" date="2009-11" db="EMBL/GenBank/DDBJ databases">
        <authorList>
            <consortium name="The Broad Institute Genome Sequencing Platform"/>
            <person name="Ward D."/>
            <person name="Feldgarden M."/>
            <person name="Earl A."/>
            <person name="Young S.K."/>
            <person name="Zeng Q."/>
            <person name="Koehrsen M."/>
            <person name="Alvarado L."/>
            <person name="Berlin A."/>
            <person name="Bochicchio J."/>
            <person name="Borenstein D."/>
            <person name="Chapman S.B."/>
            <person name="Chen Z."/>
            <person name="Engels R."/>
            <person name="Freedman E."/>
            <person name="Gellesch M."/>
            <person name="Goldberg J."/>
            <person name="Griggs A."/>
            <person name="Gujja S."/>
            <person name="Heilman E."/>
            <person name="Heiman D."/>
            <person name="Hepburn T."/>
            <person name="Howarth C."/>
            <person name="Jen D."/>
            <person name="Larson L."/>
            <person name="Lewis B."/>
            <person name="Mehta T."/>
            <person name="Park D."/>
            <person name="Pearson M."/>
            <person name="Roberts A."/>
            <person name="Saif S."/>
            <person name="Shea T."/>
            <person name="Shenoy N."/>
            <person name="Sisk P."/>
            <person name="Stolte C."/>
            <person name="Sykes S."/>
            <person name="Thomson T."/>
            <person name="Walk T."/>
            <person name="White J."/>
            <person name="Yandava C."/>
            <person name="Izard J."/>
            <person name="Baranova O.V."/>
            <person name="Blanton J.M."/>
            <person name="Tanner A.C."/>
            <person name="Dewhirst F.E."/>
            <person name="Haas B."/>
            <person name="Nusbaum C."/>
            <person name="Birren B."/>
        </authorList>
    </citation>
    <scope>NUCLEOTIDE SEQUENCE [LARGE SCALE GENOMIC DNA]</scope>
    <source>
        <strain evidence="15">1-1 BBBD Race 1</strain>
    </source>
</reference>
<keyword evidence="3" id="KW-0109">Calcium transport</keyword>
<evidence type="ECO:0000256" key="9">
    <source>
        <dbReference type="ARBA" id="ARBA00023065"/>
    </source>
</evidence>
<dbReference type="PANTHER" id="PTHR45628:SF7">
    <property type="entry name" value="VOLTAGE-DEPENDENT CALCIUM CHANNEL TYPE A SUBUNIT ALPHA-1"/>
    <property type="match status" value="1"/>
</dbReference>
<dbReference type="GO" id="GO:0098703">
    <property type="term" value="P:calcium ion import across plasma membrane"/>
    <property type="evidence" value="ECO:0007669"/>
    <property type="project" value="TreeGrafter"/>
</dbReference>
<dbReference type="SUPFAM" id="SSF81324">
    <property type="entry name" value="Voltage-gated potassium channels"/>
    <property type="match status" value="1"/>
</dbReference>
<dbReference type="AlphaFoldDB" id="A0A0C4FAN1"/>
<feature type="transmembrane region" description="Helical" evidence="13">
    <location>
        <begin position="237"/>
        <end position="257"/>
    </location>
</feature>
<sequence length="258" mass="28728">TCEIAVEPTSTAGGSRGFPVILNNGEPTGIAGGTDKNAAHREIRAYLMTTARLKLPVRLDYVLWMTQGNKGLVPAPAVLHHLEQQEDQLTPTASSARLQYLVKPSYGKRTFARPANKISVIVFSTILCSVVVAAIAMPVYKQHYYLINGESIYTWFTLGLFFVLEFVIKVLANGFIFTFNAYLLNTWNHIDFLVLGTLVSDILASLVYSGLTSRFTRSLKAFRALRMINLTMSTREMLYNVLILGFGNLMDALVLMYD</sequence>
<keyword evidence="8 13" id="KW-1133">Transmembrane helix</keyword>
<keyword evidence="6" id="KW-0106">Calcium</keyword>
<dbReference type="GO" id="GO:0005891">
    <property type="term" value="C:voltage-gated calcium channel complex"/>
    <property type="evidence" value="ECO:0007669"/>
    <property type="project" value="TreeGrafter"/>
</dbReference>
<dbReference type="InterPro" id="IPR005821">
    <property type="entry name" value="Ion_trans_dom"/>
</dbReference>
<evidence type="ECO:0000256" key="5">
    <source>
        <dbReference type="ARBA" id="ARBA00022692"/>
    </source>
</evidence>
<keyword evidence="2" id="KW-0813">Transport</keyword>
<dbReference type="EMBL" id="ADAS02000007">
    <property type="protein sequence ID" value="OAV98374.1"/>
    <property type="molecule type" value="Genomic_DNA"/>
</dbReference>
<dbReference type="VEuPathDB" id="FungiDB:PTTG_10274"/>
<dbReference type="STRING" id="630390.A0A0C4FAN1"/>
<evidence type="ECO:0000256" key="4">
    <source>
        <dbReference type="ARBA" id="ARBA00022673"/>
    </source>
</evidence>
<evidence type="ECO:0000313" key="16">
    <source>
        <dbReference type="EnsemblFungi" id="PTTG_10274-t43_1-p1"/>
    </source>
</evidence>
<dbReference type="OrthoDB" id="416585at2759"/>
<reference evidence="16" key="4">
    <citation type="submission" date="2025-05" db="UniProtKB">
        <authorList>
            <consortium name="EnsemblFungi"/>
        </authorList>
    </citation>
    <scope>IDENTIFICATION</scope>
    <source>
        <strain evidence="16">isolate 1-1 / race 1 (BBBD)</strain>
    </source>
</reference>
<evidence type="ECO:0000259" key="14">
    <source>
        <dbReference type="Pfam" id="PF00520"/>
    </source>
</evidence>
<evidence type="ECO:0000256" key="1">
    <source>
        <dbReference type="ARBA" id="ARBA00004141"/>
    </source>
</evidence>
<evidence type="ECO:0000256" key="11">
    <source>
        <dbReference type="ARBA" id="ARBA00023180"/>
    </source>
</evidence>
<keyword evidence="4" id="KW-0107">Calcium channel</keyword>
<evidence type="ECO:0000256" key="3">
    <source>
        <dbReference type="ARBA" id="ARBA00022568"/>
    </source>
</evidence>
<evidence type="ECO:0000256" key="7">
    <source>
        <dbReference type="ARBA" id="ARBA00022882"/>
    </source>
</evidence>
<name>A0A0C4FAN1_PUCT1</name>
<gene>
    <name evidence="15" type="ORF">PTTG_10274</name>
</gene>
<evidence type="ECO:0000256" key="13">
    <source>
        <dbReference type="SAM" id="Phobius"/>
    </source>
</evidence>
<dbReference type="Gene3D" id="1.20.120.350">
    <property type="entry name" value="Voltage-gated potassium channels. Chain C"/>
    <property type="match status" value="1"/>
</dbReference>